<proteinExistence type="predicted"/>
<dbReference type="Pfam" id="PF01965">
    <property type="entry name" value="DJ-1_PfpI"/>
    <property type="match status" value="1"/>
</dbReference>
<feature type="signal peptide" evidence="2">
    <location>
        <begin position="1"/>
        <end position="17"/>
    </location>
</feature>
<name>A0AAV2SZP4_CALDB</name>
<evidence type="ECO:0000256" key="2">
    <source>
        <dbReference type="SAM" id="SignalP"/>
    </source>
</evidence>
<dbReference type="NCBIfam" id="TIGR01383">
    <property type="entry name" value="not_thiJ"/>
    <property type="match status" value="1"/>
</dbReference>
<dbReference type="GO" id="GO:0005737">
    <property type="term" value="C:cytoplasm"/>
    <property type="evidence" value="ECO:0007669"/>
    <property type="project" value="UniProtKB-ARBA"/>
</dbReference>
<dbReference type="EMBL" id="CAXLJL010000056">
    <property type="protein sequence ID" value="CAL5129921.1"/>
    <property type="molecule type" value="Genomic_DNA"/>
</dbReference>
<reference evidence="4" key="1">
    <citation type="submission" date="2024-06" db="EMBL/GenBank/DDBJ databases">
        <authorList>
            <person name="Liu X."/>
            <person name="Lenzi L."/>
            <person name="Haldenby T S."/>
            <person name="Uol C."/>
        </authorList>
    </citation>
    <scope>NUCLEOTIDE SEQUENCE</scope>
</reference>
<protein>
    <recommendedName>
        <fullName evidence="3">DJ-1/PfpI domain-containing protein</fullName>
    </recommendedName>
</protein>
<sequence length="203" mass="21950">MIANIFLLLLISGFSLGDKNVVVVAANGFEEIELVTCVDVLRRAGAKVTIASVGEESTTVIGSQNLTIVADRKLLSYEEVQDAIVLPGGWTGSLNMANSADLGALLKLYEKRDSYVAAICAAPMALNAHEVFRGKKLTSYPGIKKELQGNYTYSEEPVVVDGKLLTSRGPGTAFQFAFKLVELLFGNKKVSQLEKGMLFQQEN</sequence>
<evidence type="ECO:0000313" key="4">
    <source>
        <dbReference type="EMBL" id="CAL5129921.1"/>
    </source>
</evidence>
<keyword evidence="2" id="KW-0732">Signal</keyword>
<dbReference type="PANTHER" id="PTHR48094:SF12">
    <property type="entry name" value="PARKINSON DISEASE PROTEIN 7 HOMOLOG"/>
    <property type="match status" value="1"/>
</dbReference>
<dbReference type="CDD" id="cd03135">
    <property type="entry name" value="GATase1_DJ-1"/>
    <property type="match status" value="1"/>
</dbReference>
<dbReference type="InterPro" id="IPR006287">
    <property type="entry name" value="DJ-1"/>
</dbReference>
<feature type="domain" description="DJ-1/PfpI" evidence="3">
    <location>
        <begin position="19"/>
        <end position="182"/>
    </location>
</feature>
<dbReference type="InterPro" id="IPR002818">
    <property type="entry name" value="DJ-1/PfpI"/>
</dbReference>
<dbReference type="InterPro" id="IPR029062">
    <property type="entry name" value="Class_I_gatase-like"/>
</dbReference>
<comment type="caution">
    <text evidence="4">The sequence shown here is derived from an EMBL/GenBank/DDBJ whole genome shotgun (WGS) entry which is preliminary data.</text>
</comment>
<dbReference type="Proteomes" id="UP001497525">
    <property type="component" value="Unassembled WGS sequence"/>
</dbReference>
<evidence type="ECO:0000256" key="1">
    <source>
        <dbReference type="ARBA" id="ARBA00022737"/>
    </source>
</evidence>
<dbReference type="InterPro" id="IPR050325">
    <property type="entry name" value="Prot/Nucl_acid_deglycase"/>
</dbReference>
<evidence type="ECO:0000313" key="5">
    <source>
        <dbReference type="Proteomes" id="UP001497525"/>
    </source>
</evidence>
<keyword evidence="1" id="KW-0677">Repeat</keyword>
<dbReference type="SUPFAM" id="SSF52317">
    <property type="entry name" value="Class I glutamine amidotransferase-like"/>
    <property type="match status" value="1"/>
</dbReference>
<evidence type="ECO:0000259" key="3">
    <source>
        <dbReference type="Pfam" id="PF01965"/>
    </source>
</evidence>
<dbReference type="AlphaFoldDB" id="A0AAV2SZP4"/>
<gene>
    <name evidence="4" type="ORF">CDAUBV1_LOCUS1378</name>
</gene>
<dbReference type="PANTHER" id="PTHR48094">
    <property type="entry name" value="PROTEIN/NUCLEIC ACID DEGLYCASE DJ-1-RELATED"/>
    <property type="match status" value="1"/>
</dbReference>
<dbReference type="Gene3D" id="3.40.50.880">
    <property type="match status" value="1"/>
</dbReference>
<organism evidence="4 5">
    <name type="scientific">Calicophoron daubneyi</name>
    <name type="common">Rumen fluke</name>
    <name type="synonym">Paramphistomum daubneyi</name>
    <dbReference type="NCBI Taxonomy" id="300641"/>
    <lineage>
        <taxon>Eukaryota</taxon>
        <taxon>Metazoa</taxon>
        <taxon>Spiralia</taxon>
        <taxon>Lophotrochozoa</taxon>
        <taxon>Platyhelminthes</taxon>
        <taxon>Trematoda</taxon>
        <taxon>Digenea</taxon>
        <taxon>Plagiorchiida</taxon>
        <taxon>Pronocephalata</taxon>
        <taxon>Paramphistomoidea</taxon>
        <taxon>Paramphistomidae</taxon>
        <taxon>Calicophoron</taxon>
    </lineage>
</organism>
<dbReference type="FunFam" id="3.40.50.880:FF:000015">
    <property type="entry name" value="Protein DJ-1 homolog C"/>
    <property type="match status" value="1"/>
</dbReference>
<feature type="chain" id="PRO_5043741168" description="DJ-1/PfpI domain-containing protein" evidence="2">
    <location>
        <begin position="18"/>
        <end position="203"/>
    </location>
</feature>
<accession>A0AAV2SZP4</accession>